<protein>
    <submittedName>
        <fullName evidence="2">DUF4440 domain-containing protein</fullName>
    </submittedName>
</protein>
<dbReference type="InterPro" id="IPR027843">
    <property type="entry name" value="DUF4440"/>
</dbReference>
<dbReference type="Proteomes" id="UP001207116">
    <property type="component" value="Unassembled WGS sequence"/>
</dbReference>
<dbReference type="SUPFAM" id="SSF54427">
    <property type="entry name" value="NTF2-like"/>
    <property type="match status" value="1"/>
</dbReference>
<accession>A0AAE3SMG3</accession>
<proteinExistence type="predicted"/>
<dbReference type="AlphaFoldDB" id="A0AAE3SMG3"/>
<evidence type="ECO:0000313" key="3">
    <source>
        <dbReference type="Proteomes" id="UP001207116"/>
    </source>
</evidence>
<dbReference type="Gene3D" id="3.10.450.50">
    <property type="match status" value="1"/>
</dbReference>
<comment type="caution">
    <text evidence="2">The sequence shown here is derived from an EMBL/GenBank/DDBJ whole genome shotgun (WGS) entry which is preliminary data.</text>
</comment>
<dbReference type="Pfam" id="PF14534">
    <property type="entry name" value="DUF4440"/>
    <property type="match status" value="1"/>
</dbReference>
<feature type="domain" description="DUF4440" evidence="1">
    <location>
        <begin position="37"/>
        <end position="141"/>
    </location>
</feature>
<dbReference type="RefSeq" id="WP_266010906.1">
    <property type="nucleotide sequence ID" value="NZ_JAPFQP010000001.1"/>
</dbReference>
<evidence type="ECO:0000313" key="2">
    <source>
        <dbReference type="EMBL" id="MCX2718677.1"/>
    </source>
</evidence>
<name>A0AAE3SMG3_9FLAO</name>
<keyword evidence="3" id="KW-1185">Reference proteome</keyword>
<dbReference type="InterPro" id="IPR032710">
    <property type="entry name" value="NTF2-like_dom_sf"/>
</dbReference>
<organism evidence="2 3">
    <name type="scientific">Lentiprolixibacter aurantiacus</name>
    <dbReference type="NCBI Taxonomy" id="2993939"/>
    <lineage>
        <taxon>Bacteria</taxon>
        <taxon>Pseudomonadati</taxon>
        <taxon>Bacteroidota</taxon>
        <taxon>Flavobacteriia</taxon>
        <taxon>Flavobacteriales</taxon>
        <taxon>Flavobacteriaceae</taxon>
        <taxon>Lentiprolixibacter</taxon>
    </lineage>
</organism>
<reference evidence="2" key="1">
    <citation type="submission" date="2022-11" db="EMBL/GenBank/DDBJ databases">
        <title>The characterization of three novel Bacteroidetes species and genomic analysis of their roles in tidal elemental geochemical cycles.</title>
        <authorList>
            <person name="Ma K.-J."/>
        </authorList>
    </citation>
    <scope>NUCLEOTIDE SEQUENCE</scope>
    <source>
        <strain evidence="2">M415</strain>
    </source>
</reference>
<gene>
    <name evidence="2" type="ORF">OO016_03585</name>
</gene>
<dbReference type="PROSITE" id="PS51257">
    <property type="entry name" value="PROKAR_LIPOPROTEIN"/>
    <property type="match status" value="1"/>
</dbReference>
<evidence type="ECO:0000259" key="1">
    <source>
        <dbReference type="Pfam" id="PF14534"/>
    </source>
</evidence>
<sequence length="156" mass="17849">MKKIIYFLLAVLLITACEEKKQIDLEAEAEALMATSREWAQSQSNEEYLSYWTEDAQLSQSGYPMMRGHEAIMGMLESTKDIPGFKVMWEPYEAHVSESGDMGYLLENSSFTMNDSLGNPMTQYFRTVTVWKKQDDGKWKCVVDHLAADPQLTSIK</sequence>
<dbReference type="EMBL" id="JAPFQP010000001">
    <property type="protein sequence ID" value="MCX2718677.1"/>
    <property type="molecule type" value="Genomic_DNA"/>
</dbReference>